<keyword evidence="2" id="KW-1185">Reference proteome</keyword>
<dbReference type="Proteomes" id="UP000186469">
    <property type="component" value="Unassembled WGS sequence"/>
</dbReference>
<dbReference type="EMBL" id="FRDI01000012">
    <property type="protein sequence ID" value="SHN69958.1"/>
    <property type="molecule type" value="Genomic_DNA"/>
</dbReference>
<accession>A0A1M7TH59</accession>
<proteinExistence type="predicted"/>
<dbReference type="RefSeq" id="WP_218587515.1">
    <property type="nucleotide sequence ID" value="NZ_FRDI01000012.1"/>
</dbReference>
<evidence type="ECO:0000313" key="2">
    <source>
        <dbReference type="Proteomes" id="UP000186469"/>
    </source>
</evidence>
<name>A0A1M7TH59_9BACT</name>
<sequence length="200" mass="21721">MTGGLLYQEDYEFANKVNSELGKLLLNPERLGNLLLQYPEEYRKAFDKAFKQFDNAPNAYERGRATVNLIIVAAPLFTAGTGTGASGAGTLSSAEFPTIARVVNGLPAKQTIFEIAENGGAIKKITKTGTGRNVPVNLKEQLAMKEVVSDPLSGLVLNINLTGRWPSTEGWVKMAKNVNGVEIHYVRNTISGAVDDFKFK</sequence>
<dbReference type="STRING" id="1121455.SAMN02745728_01981"/>
<dbReference type="AlphaFoldDB" id="A0A1M7TH59"/>
<reference evidence="1 2" key="1">
    <citation type="submission" date="2016-12" db="EMBL/GenBank/DDBJ databases">
        <authorList>
            <person name="Song W.-J."/>
            <person name="Kurnit D.M."/>
        </authorList>
    </citation>
    <scope>NUCLEOTIDE SEQUENCE [LARGE SCALE GENOMIC DNA]</scope>
    <source>
        <strain evidence="1 2">DSM 11393</strain>
    </source>
</reference>
<evidence type="ECO:0000313" key="1">
    <source>
        <dbReference type="EMBL" id="SHN69958.1"/>
    </source>
</evidence>
<gene>
    <name evidence="1" type="ORF">SAMN02745728_01981</name>
</gene>
<protein>
    <submittedName>
        <fullName evidence="1">Uncharacterized protein</fullName>
    </submittedName>
</protein>
<organism evidence="1 2">
    <name type="scientific">Desulfovibrio litoralis DSM 11393</name>
    <dbReference type="NCBI Taxonomy" id="1121455"/>
    <lineage>
        <taxon>Bacteria</taxon>
        <taxon>Pseudomonadati</taxon>
        <taxon>Thermodesulfobacteriota</taxon>
        <taxon>Desulfovibrionia</taxon>
        <taxon>Desulfovibrionales</taxon>
        <taxon>Desulfovibrionaceae</taxon>
        <taxon>Desulfovibrio</taxon>
    </lineage>
</organism>